<evidence type="ECO:0000259" key="3">
    <source>
        <dbReference type="Pfam" id="PF03914"/>
    </source>
</evidence>
<proteinExistence type="inferred from homology"/>
<dbReference type="VEuPathDB" id="CryptoDB:ChTU502y2012_405g0555"/>
<dbReference type="Pfam" id="PF03914">
    <property type="entry name" value="CBF"/>
    <property type="match status" value="1"/>
</dbReference>
<dbReference type="InterPro" id="IPR005612">
    <property type="entry name" value="CCAAT-binding_factor"/>
</dbReference>
<feature type="region of interest" description="Disordered" evidence="2">
    <location>
        <begin position="995"/>
        <end position="1047"/>
    </location>
</feature>
<dbReference type="GO" id="GO:0005634">
    <property type="term" value="C:nucleus"/>
    <property type="evidence" value="ECO:0007669"/>
    <property type="project" value="TreeGrafter"/>
</dbReference>
<dbReference type="InterPro" id="IPR040155">
    <property type="entry name" value="CEBPZ/Mak21-like"/>
</dbReference>
<dbReference type="VEuPathDB" id="CryptoDB:GY17_00000861"/>
<protein>
    <recommendedName>
        <fullName evidence="3">CCAAT-binding factor domain-containing protein</fullName>
    </recommendedName>
</protein>
<comment type="similarity">
    <text evidence="1">Belongs to the CBF/MAK21 family.</text>
</comment>
<feature type="compositionally biased region" description="Acidic residues" evidence="2">
    <location>
        <begin position="995"/>
        <end position="1034"/>
    </location>
</feature>
<sequence>MNNRNKNMKGGVNFRENLKYGTSGRVSFRQGRFNENIFEKFQVIQINSEINDPKEVSKLIRNPWIREFSECDNWQEGGIKLNKFNKLKISLKSELLISSSTISSKLELREQIINDLMILGDEMLNRIREETFKKITPDKDTVWLRNMAQDIKATLKDRTESCSILIQQSPILYINEMKVLQGILGNSTNKTGFLKMIDTILNLLVQDSNSLFPKSRQLNFLQNHEKLQPLLKDHHEITITIFEFVQIYFENFLKQWYLSFTNVLLRMLDDTLWTIRKKIITVIYHLSSSIMEQRYFLVNSLVHKFGDKEDKVASHSTFLLGELIKNHRDSETLTLVLNILSDHISKNLDIFHKSLNSNPKIHTINQVTFRNIYRLILFISEIKLSKNYNYFSLDINQQNNNITNYPPPIKILKLCLSSLKVIVESKTWDYHTKNKNQVSIVKQPLYRLLRVTLNCINRSLPYAEVQIKIINDESSKQLLQEFETNYIPKLYYLCHNIQCGSIRIVILGVLYRISNILNILSDRYYRLLYSQLLYRPIYISKNKKLLVFLIWKIVNNPEINYKVSLSLLKRSIQISIHNNDISMLTCFLIILVNVINYNQFHTNLIQGKNKKDKKKHSQEIFKNDDLETSNIKSLSGTFKEIILKSDDIIINEDEDENFIDIQLDDDDDKGDKKEKFNYNNINNNKNNNQIVNYMQKDDVSKKVLYDFTKRDPKYANSENIHFWEFELLKTYYHPLIVELVYKSILICEDNNNNNNKREYCQSILRFLENFKLSNQIQTRNNNMNIDGDKENNPIVRIFELCSLSLFMQILSYNPIDLNLILLKSITRKGDSGNNNNINNNNNNNNNSNTSEFKRISNFKKWDNKHIPSYLDFYKIYFQDSMVKAIESYNLNNSDSIENKGGDNFVGDEEDEFDNFEIDYDETSGKMIKSNSKYRQEDLLVDSLVDEFSGLKDREGLIGEEDEEVDNVDSFGEDLDNNDDDIDLLDGVNMDDMDDFDDFEDFDDLDGESDFAGEEGEEDDSEDEEDEEDDEDDLDLIMNDSKSRGKRKLSKFEGKKGFNMKKLKSNGKKELLNTVTYVDADEMEEYLK</sequence>
<dbReference type="VEuPathDB" id="CryptoDB:CHUDEA8_4170"/>
<feature type="region of interest" description="Disordered" evidence="2">
    <location>
        <begin position="954"/>
        <end position="979"/>
    </location>
</feature>
<dbReference type="Proteomes" id="UP000199752">
    <property type="component" value="Chromosome 8"/>
</dbReference>
<dbReference type="EMBL" id="LN877954">
    <property type="protein sequence ID" value="CUV07969.1"/>
    <property type="molecule type" value="Genomic_DNA"/>
</dbReference>
<feature type="compositionally biased region" description="Acidic residues" evidence="2">
    <location>
        <begin position="957"/>
        <end position="979"/>
    </location>
</feature>
<feature type="domain" description="CCAAT-binding factor" evidence="3">
    <location>
        <begin position="512"/>
        <end position="739"/>
    </location>
</feature>
<dbReference type="VEuPathDB" id="CryptoDB:Chro.80478"/>
<organism evidence="4">
    <name type="scientific">Cryptosporidium hominis</name>
    <dbReference type="NCBI Taxonomy" id="237895"/>
    <lineage>
        <taxon>Eukaryota</taxon>
        <taxon>Sar</taxon>
        <taxon>Alveolata</taxon>
        <taxon>Apicomplexa</taxon>
        <taxon>Conoidasida</taxon>
        <taxon>Coccidia</taxon>
        <taxon>Eucoccidiorida</taxon>
        <taxon>Eimeriorina</taxon>
        <taxon>Cryptosporidiidae</taxon>
        <taxon>Cryptosporidium</taxon>
    </lineage>
</organism>
<dbReference type="AlphaFoldDB" id="A0A0S4TKN8"/>
<reference evidence="4" key="1">
    <citation type="submission" date="2015-08" db="EMBL/GenBank/DDBJ databases">
        <authorList>
            <person name="Babu N.S."/>
            <person name="Beckwith C.J."/>
            <person name="Beseler K.G."/>
            <person name="Brison A."/>
            <person name="Carone J.V."/>
            <person name="Caskin T.P."/>
            <person name="Diamond M."/>
            <person name="Durham M.E."/>
            <person name="Foxe J.M."/>
            <person name="Go M."/>
            <person name="Henderson B.A."/>
            <person name="Jones I.B."/>
            <person name="McGettigan J.A."/>
            <person name="Micheletti S.J."/>
            <person name="Nasrallah M.E."/>
            <person name="Ortiz D."/>
            <person name="Piller C.R."/>
            <person name="Privatt S.R."/>
            <person name="Schneider S.L."/>
            <person name="Sharp S."/>
            <person name="Smith T.C."/>
            <person name="Stanton J.D."/>
            <person name="Ullery H.E."/>
            <person name="Wilson R.J."/>
            <person name="Serrano M.G."/>
            <person name="Buck G."/>
            <person name="Lee V."/>
            <person name="Wang Y."/>
            <person name="Carvalho R."/>
            <person name="Voegtly L."/>
            <person name="Shi R."/>
            <person name="Duckworth R."/>
            <person name="Johnson A."/>
            <person name="Loviza R."/>
            <person name="Walstead R."/>
            <person name="Shah Z."/>
            <person name="Kiflezghi M."/>
            <person name="Wade K."/>
            <person name="Ball S.L."/>
            <person name="Bradley K.W."/>
            <person name="Asai D.J."/>
            <person name="Bowman C.A."/>
            <person name="Russell D.A."/>
            <person name="Pope W.H."/>
            <person name="Jacobs-Sera D."/>
            <person name="Hendrix R.W."/>
            <person name="Hatfull G.F."/>
        </authorList>
    </citation>
    <scope>NUCLEOTIDE SEQUENCE [LARGE SCALE GENOMIC DNA]</scope>
</reference>
<name>A0A0S4TKN8_CRYHO</name>
<evidence type="ECO:0000256" key="2">
    <source>
        <dbReference type="SAM" id="MobiDB-lite"/>
    </source>
</evidence>
<gene>
    <name evidence="4" type="ORF">CHUDEA8_4170</name>
</gene>
<dbReference type="PANTHER" id="PTHR12048">
    <property type="entry name" value="CCAAT-BINDING FACTOR-RELATED"/>
    <property type="match status" value="1"/>
</dbReference>
<evidence type="ECO:0000313" key="4">
    <source>
        <dbReference type="EMBL" id="CUV07969.1"/>
    </source>
</evidence>
<accession>A0A0S4TKN8</accession>
<dbReference type="PANTHER" id="PTHR12048:SF0">
    <property type="entry name" value="CCAAT_ENHANCER-BINDING PROTEIN ZETA"/>
    <property type="match status" value="1"/>
</dbReference>
<evidence type="ECO:0000256" key="1">
    <source>
        <dbReference type="ARBA" id="ARBA00007797"/>
    </source>
</evidence>